<evidence type="ECO:0000256" key="3">
    <source>
        <dbReference type="ARBA" id="ARBA00022475"/>
    </source>
</evidence>
<evidence type="ECO:0008006" key="11">
    <source>
        <dbReference type="Google" id="ProtNLM"/>
    </source>
</evidence>
<keyword evidence="6 8" id="KW-0472">Membrane</keyword>
<dbReference type="InterPro" id="IPR002159">
    <property type="entry name" value="CD36_fam"/>
</dbReference>
<evidence type="ECO:0000256" key="4">
    <source>
        <dbReference type="ARBA" id="ARBA00022692"/>
    </source>
</evidence>
<dbReference type="GO" id="GO:0005044">
    <property type="term" value="F:scavenger receptor activity"/>
    <property type="evidence" value="ECO:0007669"/>
    <property type="project" value="TreeGrafter"/>
</dbReference>
<protein>
    <recommendedName>
        <fullName evidence="11">Scavenger receptor class B member 1</fullName>
    </recommendedName>
</protein>
<evidence type="ECO:0000256" key="8">
    <source>
        <dbReference type="SAM" id="Phobius"/>
    </source>
</evidence>
<organism evidence="9 10">
    <name type="scientific">Arctia plantaginis</name>
    <name type="common">Wood tiger moth</name>
    <name type="synonym">Phalaena plantaginis</name>
    <dbReference type="NCBI Taxonomy" id="874455"/>
    <lineage>
        <taxon>Eukaryota</taxon>
        <taxon>Metazoa</taxon>
        <taxon>Ecdysozoa</taxon>
        <taxon>Arthropoda</taxon>
        <taxon>Hexapoda</taxon>
        <taxon>Insecta</taxon>
        <taxon>Pterygota</taxon>
        <taxon>Neoptera</taxon>
        <taxon>Endopterygota</taxon>
        <taxon>Lepidoptera</taxon>
        <taxon>Glossata</taxon>
        <taxon>Ditrysia</taxon>
        <taxon>Noctuoidea</taxon>
        <taxon>Erebidae</taxon>
        <taxon>Arctiinae</taxon>
        <taxon>Arctia</taxon>
    </lineage>
</organism>
<accession>A0A8S0Z3A0</accession>
<feature type="transmembrane region" description="Helical" evidence="8">
    <location>
        <begin position="34"/>
        <end position="53"/>
    </location>
</feature>
<dbReference type="OrthoDB" id="7431814at2759"/>
<dbReference type="Pfam" id="PF01130">
    <property type="entry name" value="CD36"/>
    <property type="match status" value="1"/>
</dbReference>
<dbReference type="EMBL" id="CADEBD010000275">
    <property type="protein sequence ID" value="CAB3226937.1"/>
    <property type="molecule type" value="Genomic_DNA"/>
</dbReference>
<reference evidence="9 10" key="1">
    <citation type="submission" date="2020-04" db="EMBL/GenBank/DDBJ databases">
        <authorList>
            <person name="Wallbank WR R."/>
            <person name="Pardo Diaz C."/>
            <person name="Kozak K."/>
            <person name="Martin S."/>
            <person name="Jiggins C."/>
            <person name="Moest M."/>
            <person name="Warren A I."/>
            <person name="Byers J.R.P. K."/>
            <person name="Montejo-Kovacevich G."/>
            <person name="Yen C E."/>
        </authorList>
    </citation>
    <scope>NUCLEOTIDE SEQUENCE [LARGE SCALE GENOMIC DNA]</scope>
</reference>
<feature type="transmembrane region" description="Helical" evidence="8">
    <location>
        <begin position="467"/>
        <end position="488"/>
    </location>
</feature>
<evidence type="ECO:0000256" key="5">
    <source>
        <dbReference type="ARBA" id="ARBA00022989"/>
    </source>
</evidence>
<keyword evidence="5 8" id="KW-1133">Transmembrane helix</keyword>
<dbReference type="GO" id="GO:0005737">
    <property type="term" value="C:cytoplasm"/>
    <property type="evidence" value="ECO:0007669"/>
    <property type="project" value="TreeGrafter"/>
</dbReference>
<sequence>MVVGTLQHVPSKGRISIMKIQNFTVQKRHSVIKLAYGVLLLVIATVIAAINPIEIITNYVMDMKEGSFIYNMWANPTYEMFTNVRLFNYTNSEAYLSGAEKVLKVSEVGPFRYKEVRTNENLRIDRERGVLTMNPKITLEFIKEGSVGDPKDFQVVMPNLPLIAISTLAADKVGYLPNVGVYYSMKTMGSKLFKTLSVHDVNWGYYDPVVTVANGLLPGWIDFKKLGVLDRIYTDRVQSAEVELKDAKRRYSVNTWNNRTGLVEQGYTDWNTSIPCNRVAGTYEGMMLPANFEKGRNITIFRKQACRSFPFKFIEETTTDYGFNAYKYQMEDNAFSRNSPFACSCSDDCPPEGCIDIHGCYYGFPIILTKPHFMDVDPVQQSYFEGMTPNKENHTSVYLLEPTIGAPVKFSIRIQINLAVRTSSGNPITAPLKDKVLPLMWLEVACPMPPPEIITLLRLRLVIGPPLYITCLVFLFIAGLILVAQGFYRVWKPKYKIIPPVESLAPIIRKKSIERRRSSVHENIGFKDDSETAREAVSLLAINEEDNEFVELLICDENELE</sequence>
<evidence type="ECO:0000313" key="10">
    <source>
        <dbReference type="Proteomes" id="UP000494256"/>
    </source>
</evidence>
<keyword evidence="4 8" id="KW-0812">Transmembrane</keyword>
<evidence type="ECO:0000256" key="1">
    <source>
        <dbReference type="ARBA" id="ARBA00004236"/>
    </source>
</evidence>
<dbReference type="Proteomes" id="UP000494256">
    <property type="component" value="Unassembled WGS sequence"/>
</dbReference>
<comment type="similarity">
    <text evidence="2">Belongs to the CD36 family.</text>
</comment>
<evidence type="ECO:0000256" key="7">
    <source>
        <dbReference type="ARBA" id="ARBA00023180"/>
    </source>
</evidence>
<evidence type="ECO:0000313" key="9">
    <source>
        <dbReference type="EMBL" id="CAB3226937.1"/>
    </source>
</evidence>
<proteinExistence type="inferred from homology"/>
<evidence type="ECO:0000256" key="2">
    <source>
        <dbReference type="ARBA" id="ARBA00010532"/>
    </source>
</evidence>
<keyword evidence="7" id="KW-0325">Glycoprotein</keyword>
<name>A0A8S0Z3A0_ARCPL</name>
<dbReference type="GO" id="GO:0005886">
    <property type="term" value="C:plasma membrane"/>
    <property type="evidence" value="ECO:0007669"/>
    <property type="project" value="UniProtKB-SubCell"/>
</dbReference>
<evidence type="ECO:0000256" key="6">
    <source>
        <dbReference type="ARBA" id="ARBA00023136"/>
    </source>
</evidence>
<comment type="caution">
    <text evidence="9">The sequence shown here is derived from an EMBL/GenBank/DDBJ whole genome shotgun (WGS) entry which is preliminary data.</text>
</comment>
<gene>
    <name evidence="9" type="ORF">APLA_LOCUS2764</name>
</gene>
<comment type="subcellular location">
    <subcellularLocation>
        <location evidence="1">Cell membrane</location>
    </subcellularLocation>
</comment>
<dbReference type="PANTHER" id="PTHR11923">
    <property type="entry name" value="SCAVENGER RECEPTOR CLASS B TYPE-1 SR-B1"/>
    <property type="match status" value="1"/>
</dbReference>
<dbReference type="PANTHER" id="PTHR11923:SF104">
    <property type="entry name" value="FI07620P"/>
    <property type="match status" value="1"/>
</dbReference>
<dbReference type="PRINTS" id="PR01609">
    <property type="entry name" value="CD36FAMILY"/>
</dbReference>
<dbReference type="AlphaFoldDB" id="A0A8S0Z3A0"/>
<keyword evidence="3" id="KW-1003">Cell membrane</keyword>